<comment type="caution">
    <text evidence="1">The sequence shown here is derived from an EMBL/GenBank/DDBJ whole genome shotgun (WGS) entry which is preliminary data.</text>
</comment>
<name>A0ACA9NSF7_9GLOM</name>
<accession>A0ACA9NSF7</accession>
<dbReference type="EMBL" id="CAJVQC010016242">
    <property type="protein sequence ID" value="CAG8674679.1"/>
    <property type="molecule type" value="Genomic_DNA"/>
</dbReference>
<feature type="non-terminal residue" evidence="1">
    <location>
        <position position="1"/>
    </location>
</feature>
<keyword evidence="2" id="KW-1185">Reference proteome</keyword>
<feature type="non-terminal residue" evidence="1">
    <location>
        <position position="179"/>
    </location>
</feature>
<dbReference type="Proteomes" id="UP000789920">
    <property type="component" value="Unassembled WGS sequence"/>
</dbReference>
<organism evidence="1 2">
    <name type="scientific">Racocetra persica</name>
    <dbReference type="NCBI Taxonomy" id="160502"/>
    <lineage>
        <taxon>Eukaryota</taxon>
        <taxon>Fungi</taxon>
        <taxon>Fungi incertae sedis</taxon>
        <taxon>Mucoromycota</taxon>
        <taxon>Glomeromycotina</taxon>
        <taxon>Glomeromycetes</taxon>
        <taxon>Diversisporales</taxon>
        <taxon>Gigasporaceae</taxon>
        <taxon>Racocetra</taxon>
    </lineage>
</organism>
<protein>
    <submittedName>
        <fullName evidence="1">28473_t:CDS:1</fullName>
    </submittedName>
</protein>
<evidence type="ECO:0000313" key="2">
    <source>
        <dbReference type="Proteomes" id="UP000789920"/>
    </source>
</evidence>
<evidence type="ECO:0000313" key="1">
    <source>
        <dbReference type="EMBL" id="CAG8674679.1"/>
    </source>
</evidence>
<gene>
    <name evidence="1" type="ORF">RPERSI_LOCUS8838</name>
</gene>
<sequence>MLTDELEVIFSSNGYIEYQKGNMSLIACIPHGGHQQSSASKTKKAWEKYHNFISRAIEDIKEKHRCGLLIDLHEHDQSENIELGYMLSKEELMLSDEQINQSPSVQTEFSIKNLYLYHKESLSFAELLCGKFNSLGGKLQSYSYETTSSHINQYPKDEKYFFGGYTIKKYKLFIDAIQI</sequence>
<proteinExistence type="predicted"/>
<reference evidence="1" key="1">
    <citation type="submission" date="2021-06" db="EMBL/GenBank/DDBJ databases">
        <authorList>
            <person name="Kallberg Y."/>
            <person name="Tangrot J."/>
            <person name="Rosling A."/>
        </authorList>
    </citation>
    <scope>NUCLEOTIDE SEQUENCE</scope>
    <source>
        <strain evidence="1">MA461A</strain>
    </source>
</reference>